<dbReference type="PROSITE" id="PS00061">
    <property type="entry name" value="ADH_SHORT"/>
    <property type="match status" value="1"/>
</dbReference>
<dbReference type="PANTHER" id="PTHR42760">
    <property type="entry name" value="SHORT-CHAIN DEHYDROGENASES/REDUCTASES FAMILY MEMBER"/>
    <property type="match status" value="1"/>
</dbReference>
<proteinExistence type="inferred from homology"/>
<protein>
    <recommendedName>
        <fullName evidence="4">Oxidoreductase</fullName>
    </recommendedName>
</protein>
<evidence type="ECO:0000256" key="2">
    <source>
        <dbReference type="ARBA" id="ARBA00023002"/>
    </source>
</evidence>
<dbReference type="CDD" id="cd05233">
    <property type="entry name" value="SDR_c"/>
    <property type="match status" value="1"/>
</dbReference>
<dbReference type="PRINTS" id="PR00081">
    <property type="entry name" value="GDHRDH"/>
</dbReference>
<dbReference type="InterPro" id="IPR002347">
    <property type="entry name" value="SDR_fam"/>
</dbReference>
<dbReference type="AlphaFoldDB" id="A0A381PI25"/>
<dbReference type="PANTHER" id="PTHR42760:SF133">
    <property type="entry name" value="3-OXOACYL-[ACYL-CARRIER-PROTEIN] REDUCTASE"/>
    <property type="match status" value="1"/>
</dbReference>
<dbReference type="PRINTS" id="PR00080">
    <property type="entry name" value="SDRFAMILY"/>
</dbReference>
<keyword evidence="2" id="KW-0560">Oxidoreductase</keyword>
<dbReference type="GO" id="GO:0016616">
    <property type="term" value="F:oxidoreductase activity, acting on the CH-OH group of donors, NAD or NADP as acceptor"/>
    <property type="evidence" value="ECO:0007669"/>
    <property type="project" value="TreeGrafter"/>
</dbReference>
<dbReference type="SUPFAM" id="SSF51735">
    <property type="entry name" value="NAD(P)-binding Rossmann-fold domains"/>
    <property type="match status" value="1"/>
</dbReference>
<dbReference type="InterPro" id="IPR020904">
    <property type="entry name" value="Sc_DH/Rdtase_CS"/>
</dbReference>
<evidence type="ECO:0008006" key="4">
    <source>
        <dbReference type="Google" id="ProtNLM"/>
    </source>
</evidence>
<accession>A0A381PI25</accession>
<dbReference type="FunFam" id="3.40.50.720:FF:000084">
    <property type="entry name" value="Short-chain dehydrogenase reductase"/>
    <property type="match status" value="1"/>
</dbReference>
<evidence type="ECO:0000313" key="3">
    <source>
        <dbReference type="EMBL" id="SUZ66675.1"/>
    </source>
</evidence>
<gene>
    <name evidence="3" type="ORF">METZ01_LOCUS19529</name>
</gene>
<sequence length="262" mass="27970">MERKVAIITGSATGVGAATAILLAEKNCNVVINYTKSEQEAKKTAKTIKQKGAEVIVCQGDVSNDDDCKAMAKAAVDAWGRIDYLVNNAGKTKFNPYPNLDGLSKDDFLDIYAVNVVGTYQMVRAVEPHMRKLGQGAIVNNSSISGITGIASSIAYAASKAALNMMTKSLAHVLGPEIRINSVAPGMIQTRWLKEGMGDEAYRKMLQQAKNQLPLQEVATAEDIAEALVWFLEGAKLVTGETLIVDSGIHIGKLPSLSSGDQ</sequence>
<name>A0A381PI25_9ZZZZ</name>
<dbReference type="InterPro" id="IPR036291">
    <property type="entry name" value="NAD(P)-bd_dom_sf"/>
</dbReference>
<organism evidence="3">
    <name type="scientific">marine metagenome</name>
    <dbReference type="NCBI Taxonomy" id="408172"/>
    <lineage>
        <taxon>unclassified sequences</taxon>
        <taxon>metagenomes</taxon>
        <taxon>ecological metagenomes</taxon>
    </lineage>
</organism>
<reference evidence="3" key="1">
    <citation type="submission" date="2018-05" db="EMBL/GenBank/DDBJ databases">
        <authorList>
            <person name="Lanie J.A."/>
            <person name="Ng W.-L."/>
            <person name="Kazmierczak K.M."/>
            <person name="Andrzejewski T.M."/>
            <person name="Davidsen T.M."/>
            <person name="Wayne K.J."/>
            <person name="Tettelin H."/>
            <person name="Glass J.I."/>
            <person name="Rusch D."/>
            <person name="Podicherti R."/>
            <person name="Tsui H.-C.T."/>
            <person name="Winkler M.E."/>
        </authorList>
    </citation>
    <scope>NUCLEOTIDE SEQUENCE</scope>
</reference>
<dbReference type="EMBL" id="UINC01000991">
    <property type="protein sequence ID" value="SUZ66675.1"/>
    <property type="molecule type" value="Genomic_DNA"/>
</dbReference>
<dbReference type="Gene3D" id="3.40.50.720">
    <property type="entry name" value="NAD(P)-binding Rossmann-like Domain"/>
    <property type="match status" value="1"/>
</dbReference>
<evidence type="ECO:0000256" key="1">
    <source>
        <dbReference type="ARBA" id="ARBA00006484"/>
    </source>
</evidence>
<dbReference type="Pfam" id="PF13561">
    <property type="entry name" value="adh_short_C2"/>
    <property type="match status" value="1"/>
</dbReference>
<comment type="similarity">
    <text evidence="1">Belongs to the short-chain dehydrogenases/reductases (SDR) family.</text>
</comment>